<comment type="caution">
    <text evidence="2">The sequence shown here is derived from an EMBL/GenBank/DDBJ whole genome shotgun (WGS) entry which is preliminary data.</text>
</comment>
<feature type="compositionally biased region" description="Basic and acidic residues" evidence="1">
    <location>
        <begin position="383"/>
        <end position="399"/>
    </location>
</feature>
<dbReference type="RefSeq" id="XP_017996416.1">
    <property type="nucleotide sequence ID" value="XM_018143023.1"/>
</dbReference>
<feature type="compositionally biased region" description="Low complexity" evidence="1">
    <location>
        <begin position="325"/>
        <end position="345"/>
    </location>
</feature>
<dbReference type="AlphaFoldDB" id="A0A0N1H3U1"/>
<accession>A0A0N1H3U1</accession>
<name>A0A0N1H3U1_9EURO</name>
<feature type="region of interest" description="Disordered" evidence="1">
    <location>
        <begin position="383"/>
        <end position="411"/>
    </location>
</feature>
<feature type="region of interest" description="Disordered" evidence="1">
    <location>
        <begin position="1"/>
        <end position="23"/>
    </location>
</feature>
<feature type="compositionally biased region" description="Polar residues" evidence="1">
    <location>
        <begin position="313"/>
        <end position="324"/>
    </location>
</feature>
<reference evidence="2 3" key="1">
    <citation type="submission" date="2015-06" db="EMBL/GenBank/DDBJ databases">
        <title>Draft genome of the ant-associated black yeast Phialophora attae CBS 131958.</title>
        <authorList>
            <person name="Moreno L.F."/>
            <person name="Stielow B.J."/>
            <person name="de Hoog S."/>
            <person name="Vicente V.A."/>
            <person name="Weiss V.A."/>
            <person name="de Vries M."/>
            <person name="Cruz L.M."/>
            <person name="Souza E.M."/>
        </authorList>
    </citation>
    <scope>NUCLEOTIDE SEQUENCE [LARGE SCALE GENOMIC DNA]</scope>
    <source>
        <strain evidence="2 3">CBS 131958</strain>
    </source>
</reference>
<evidence type="ECO:0000313" key="2">
    <source>
        <dbReference type="EMBL" id="KPI36453.1"/>
    </source>
</evidence>
<feature type="compositionally biased region" description="Low complexity" evidence="1">
    <location>
        <begin position="278"/>
        <end position="290"/>
    </location>
</feature>
<sequence>MPKVAKQRGNSPKTAKVEGKRQRNVEAVPRNDYERFLYRLKKFMIDMLPEVPERENILLPQLDAATDSFLIVALKRKAPEIGLKADDVRSLLKKMLIAAALVLERNERIAQRPQPRPKWHAFKRTTAQKSSQTDANKLSKLFEYLHEGDVDGVSFGRWFPPLNATIGPDGRLRLGTEADKWYKRLGTSEQRQRLYDMLDSIEVPQVEEKRSELDAAEGLLLLGDNAAVHKPERMADASANGPYHVSPPNTPKKASGWIANNASTTDARQSRYADLAKSSSNGSRSNARRGLPAIGSAPNTGKRKISIPDLLNPESSDSSRTMKATGSTASNTPSSTPGTSPGSTPDADRRRQLQDDFERSAAEVRQLLDDRLLALVGEVHRDATGGRHPVNERSTDNSHESAATGRTSGENWRQLSGDVIYPGLGGMRFERGV</sequence>
<feature type="compositionally biased region" description="Polar residues" evidence="1">
    <location>
        <begin position="258"/>
        <end position="267"/>
    </location>
</feature>
<evidence type="ECO:0000256" key="1">
    <source>
        <dbReference type="SAM" id="MobiDB-lite"/>
    </source>
</evidence>
<keyword evidence="3" id="KW-1185">Reference proteome</keyword>
<dbReference type="GeneID" id="28734903"/>
<protein>
    <submittedName>
        <fullName evidence="2">Uncharacterized protein</fullName>
    </submittedName>
</protein>
<organism evidence="2 3">
    <name type="scientific">Cyphellophora attinorum</name>
    <dbReference type="NCBI Taxonomy" id="1664694"/>
    <lineage>
        <taxon>Eukaryota</taxon>
        <taxon>Fungi</taxon>
        <taxon>Dikarya</taxon>
        <taxon>Ascomycota</taxon>
        <taxon>Pezizomycotina</taxon>
        <taxon>Eurotiomycetes</taxon>
        <taxon>Chaetothyriomycetidae</taxon>
        <taxon>Chaetothyriales</taxon>
        <taxon>Cyphellophoraceae</taxon>
        <taxon>Cyphellophora</taxon>
    </lineage>
</organism>
<evidence type="ECO:0000313" key="3">
    <source>
        <dbReference type="Proteomes" id="UP000038010"/>
    </source>
</evidence>
<feature type="region of interest" description="Disordered" evidence="1">
    <location>
        <begin position="237"/>
        <end position="350"/>
    </location>
</feature>
<proteinExistence type="predicted"/>
<dbReference type="VEuPathDB" id="FungiDB:AB675_3005"/>
<gene>
    <name evidence="2" type="ORF">AB675_3005</name>
</gene>
<dbReference type="EMBL" id="LFJN01000031">
    <property type="protein sequence ID" value="KPI36453.1"/>
    <property type="molecule type" value="Genomic_DNA"/>
</dbReference>
<dbReference type="Proteomes" id="UP000038010">
    <property type="component" value="Unassembled WGS sequence"/>
</dbReference>
<feature type="compositionally biased region" description="Polar residues" evidence="1">
    <location>
        <begin position="400"/>
        <end position="411"/>
    </location>
</feature>